<reference evidence="9" key="1">
    <citation type="journal article" date="2022" name="Int. J. Syst. Evol. Microbiol.">
        <title>Anaeromyxobacter oryzae sp. nov., Anaeromyxobacter diazotrophicus sp. nov. and Anaeromyxobacter paludicola sp. nov., isolated from paddy soils.</title>
        <authorList>
            <person name="Itoh H."/>
            <person name="Xu Z."/>
            <person name="Mise K."/>
            <person name="Masuda Y."/>
            <person name="Ushijima N."/>
            <person name="Hayakawa C."/>
            <person name="Shiratori Y."/>
            <person name="Senoo K."/>
        </authorList>
    </citation>
    <scope>NUCLEOTIDE SEQUENCE [LARGE SCALE GENOMIC DNA]</scope>
    <source>
        <strain evidence="9">Red630</strain>
    </source>
</reference>
<dbReference type="Gene3D" id="2.60.40.10">
    <property type="entry name" value="Immunoglobulins"/>
    <property type="match status" value="1"/>
</dbReference>
<evidence type="ECO:0000256" key="2">
    <source>
        <dbReference type="ARBA" id="ARBA00023136"/>
    </source>
</evidence>
<sequence length="283" mass="29051">MRQLLAAFTLLGIAGCAGGMRQGANPPPAPATICMPCGNPCQYPCQPSQPVAAAPAPAPTPTPTPPPPPPPPPAPEPAAAASFDPAPGHFTGAQQVTITSATPGAVIHYTTDGSAPTADSPVYTGPITVSKDTTVRAIAIAPGAPPSAESTAAYTIAPPAPPPRVSVTEKKLELTEKVFFDTGKTRIKTQSHALLDEVATVLKQHPEVKHVVVEGHTDDVGGAASNLKLSKGRAEAVRAYLVKKGVEASRLSAKGFGETRPVADNKTPAGRDANRRVEFVIPQ</sequence>
<dbReference type="InterPro" id="IPR006664">
    <property type="entry name" value="OMP_bac"/>
</dbReference>
<dbReference type="Proteomes" id="UP001162734">
    <property type="component" value="Chromosome"/>
</dbReference>
<dbReference type="InterPro" id="IPR006665">
    <property type="entry name" value="OmpA-like"/>
</dbReference>
<dbReference type="Gene3D" id="3.30.1330.60">
    <property type="entry name" value="OmpA-like domain"/>
    <property type="match status" value="1"/>
</dbReference>
<keyword evidence="2 4" id="KW-0472">Membrane</keyword>
<evidence type="ECO:0000256" key="3">
    <source>
        <dbReference type="ARBA" id="ARBA00023237"/>
    </source>
</evidence>
<dbReference type="InterPro" id="IPR059177">
    <property type="entry name" value="GH29D-like_dom"/>
</dbReference>
<accession>A0ABM7X5X5</accession>
<evidence type="ECO:0000256" key="1">
    <source>
        <dbReference type="ARBA" id="ARBA00004442"/>
    </source>
</evidence>
<comment type="subcellular location">
    <subcellularLocation>
        <location evidence="1">Cell outer membrane</location>
    </subcellularLocation>
</comment>
<name>A0ABM7X5X5_9BACT</name>
<gene>
    <name evidence="8" type="ORF">AMPC_03220</name>
</gene>
<dbReference type="PANTHER" id="PTHR30329:SF21">
    <property type="entry name" value="LIPOPROTEIN YIAD-RELATED"/>
    <property type="match status" value="1"/>
</dbReference>
<protein>
    <recommendedName>
        <fullName evidence="7">OmpA-like domain-containing protein</fullName>
    </recommendedName>
</protein>
<evidence type="ECO:0000256" key="6">
    <source>
        <dbReference type="SAM" id="SignalP"/>
    </source>
</evidence>
<dbReference type="RefSeq" id="WP_248343811.1">
    <property type="nucleotide sequence ID" value="NZ_AP025592.1"/>
</dbReference>
<dbReference type="Pfam" id="PF00691">
    <property type="entry name" value="OmpA"/>
    <property type="match status" value="1"/>
</dbReference>
<feature type="chain" id="PRO_5047394321" description="OmpA-like domain-containing protein" evidence="6">
    <location>
        <begin position="20"/>
        <end position="283"/>
    </location>
</feature>
<dbReference type="InterPro" id="IPR050330">
    <property type="entry name" value="Bact_OuterMem_StrucFunc"/>
</dbReference>
<proteinExistence type="predicted"/>
<feature type="domain" description="OmpA-like" evidence="7">
    <location>
        <begin position="167"/>
        <end position="283"/>
    </location>
</feature>
<dbReference type="PROSITE" id="PS51123">
    <property type="entry name" value="OMPA_2"/>
    <property type="match status" value="1"/>
</dbReference>
<organism evidence="8 9">
    <name type="scientific">Anaeromyxobacter paludicola</name>
    <dbReference type="NCBI Taxonomy" id="2918171"/>
    <lineage>
        <taxon>Bacteria</taxon>
        <taxon>Pseudomonadati</taxon>
        <taxon>Myxococcota</taxon>
        <taxon>Myxococcia</taxon>
        <taxon>Myxococcales</taxon>
        <taxon>Cystobacterineae</taxon>
        <taxon>Anaeromyxobacteraceae</taxon>
        <taxon>Anaeromyxobacter</taxon>
    </lineage>
</organism>
<dbReference type="InterPro" id="IPR036737">
    <property type="entry name" value="OmpA-like_sf"/>
</dbReference>
<dbReference type="SUPFAM" id="SSF103088">
    <property type="entry name" value="OmpA-like"/>
    <property type="match status" value="1"/>
</dbReference>
<dbReference type="PRINTS" id="PR01023">
    <property type="entry name" value="NAFLGMOTY"/>
</dbReference>
<dbReference type="PRINTS" id="PR01021">
    <property type="entry name" value="OMPADOMAIN"/>
</dbReference>
<dbReference type="PROSITE" id="PS51257">
    <property type="entry name" value="PROKAR_LIPOPROTEIN"/>
    <property type="match status" value="1"/>
</dbReference>
<evidence type="ECO:0000256" key="5">
    <source>
        <dbReference type="SAM" id="MobiDB-lite"/>
    </source>
</evidence>
<keyword evidence="6" id="KW-0732">Signal</keyword>
<feature type="compositionally biased region" description="Low complexity" evidence="5">
    <location>
        <begin position="77"/>
        <end position="87"/>
    </location>
</feature>
<feature type="signal peptide" evidence="6">
    <location>
        <begin position="1"/>
        <end position="19"/>
    </location>
</feature>
<evidence type="ECO:0000313" key="8">
    <source>
        <dbReference type="EMBL" id="BDG07209.1"/>
    </source>
</evidence>
<keyword evidence="3" id="KW-0998">Cell outer membrane</keyword>
<evidence type="ECO:0000313" key="9">
    <source>
        <dbReference type="Proteomes" id="UP001162734"/>
    </source>
</evidence>
<evidence type="ECO:0000259" key="7">
    <source>
        <dbReference type="PROSITE" id="PS51123"/>
    </source>
</evidence>
<dbReference type="PANTHER" id="PTHR30329">
    <property type="entry name" value="STATOR ELEMENT OF FLAGELLAR MOTOR COMPLEX"/>
    <property type="match status" value="1"/>
</dbReference>
<feature type="region of interest" description="Disordered" evidence="5">
    <location>
        <begin position="48"/>
        <end position="91"/>
    </location>
</feature>
<dbReference type="Pfam" id="PF13290">
    <property type="entry name" value="CHB_HEX_C_1"/>
    <property type="match status" value="1"/>
</dbReference>
<feature type="compositionally biased region" description="Pro residues" evidence="5">
    <location>
        <begin position="56"/>
        <end position="76"/>
    </location>
</feature>
<dbReference type="EMBL" id="AP025592">
    <property type="protein sequence ID" value="BDG07209.1"/>
    <property type="molecule type" value="Genomic_DNA"/>
</dbReference>
<dbReference type="InterPro" id="IPR013783">
    <property type="entry name" value="Ig-like_fold"/>
</dbReference>
<keyword evidence="9" id="KW-1185">Reference proteome</keyword>
<dbReference type="CDD" id="cd07185">
    <property type="entry name" value="OmpA_C-like"/>
    <property type="match status" value="1"/>
</dbReference>
<evidence type="ECO:0000256" key="4">
    <source>
        <dbReference type="PROSITE-ProRule" id="PRU00473"/>
    </source>
</evidence>